<sequence length="52" mass="6022">MADTARNPDTAAIWADIEVRIDRAFTTFWRNLEERLQLQAQQANEHSPPPTQ</sequence>
<reference evidence="1" key="1">
    <citation type="submission" date="2022-03" db="EMBL/GenBank/DDBJ databases">
        <authorList>
            <person name="Alioto T."/>
            <person name="Alioto T."/>
            <person name="Gomez Garrido J."/>
        </authorList>
    </citation>
    <scope>NUCLEOTIDE SEQUENCE</scope>
</reference>
<feature type="non-terminal residue" evidence="1">
    <location>
        <position position="52"/>
    </location>
</feature>
<organism evidence="1 2">
    <name type="scientific">Pelobates cultripes</name>
    <name type="common">Western spadefoot toad</name>
    <dbReference type="NCBI Taxonomy" id="61616"/>
    <lineage>
        <taxon>Eukaryota</taxon>
        <taxon>Metazoa</taxon>
        <taxon>Chordata</taxon>
        <taxon>Craniata</taxon>
        <taxon>Vertebrata</taxon>
        <taxon>Euteleostomi</taxon>
        <taxon>Amphibia</taxon>
        <taxon>Batrachia</taxon>
        <taxon>Anura</taxon>
        <taxon>Pelobatoidea</taxon>
        <taxon>Pelobatidae</taxon>
        <taxon>Pelobates</taxon>
    </lineage>
</organism>
<dbReference type="AlphaFoldDB" id="A0AAD1W478"/>
<evidence type="ECO:0000313" key="1">
    <source>
        <dbReference type="EMBL" id="CAH2282753.1"/>
    </source>
</evidence>
<proteinExistence type="predicted"/>
<name>A0AAD1W478_PELCU</name>
<protein>
    <submittedName>
        <fullName evidence="1">Uncharacterized protein</fullName>
    </submittedName>
</protein>
<gene>
    <name evidence="1" type="ORF">PECUL_23A059747</name>
</gene>
<dbReference type="EMBL" id="OW240915">
    <property type="protein sequence ID" value="CAH2282753.1"/>
    <property type="molecule type" value="Genomic_DNA"/>
</dbReference>
<evidence type="ECO:0000313" key="2">
    <source>
        <dbReference type="Proteomes" id="UP001295444"/>
    </source>
</evidence>
<keyword evidence="2" id="KW-1185">Reference proteome</keyword>
<dbReference type="Proteomes" id="UP001295444">
    <property type="component" value="Chromosome 04"/>
</dbReference>
<accession>A0AAD1W478</accession>